<sequence length="50" mass="5427">MVRKRIDCLVASIVSSIYSSYAHGPIGGDNASASARVDQSVSRIKREVYI</sequence>
<keyword evidence="2" id="KW-1185">Reference proteome</keyword>
<dbReference type="GeneID" id="19118245"/>
<evidence type="ECO:0000313" key="1">
    <source>
        <dbReference type="EMBL" id="EUC39602.1"/>
    </source>
</evidence>
<dbReference type="KEGG" id="bor:COCMIDRAFT_10320"/>
<dbReference type="AlphaFoldDB" id="W6YJQ4"/>
<organism evidence="1 2">
    <name type="scientific">Bipolaris oryzae ATCC 44560</name>
    <dbReference type="NCBI Taxonomy" id="930090"/>
    <lineage>
        <taxon>Eukaryota</taxon>
        <taxon>Fungi</taxon>
        <taxon>Dikarya</taxon>
        <taxon>Ascomycota</taxon>
        <taxon>Pezizomycotina</taxon>
        <taxon>Dothideomycetes</taxon>
        <taxon>Pleosporomycetidae</taxon>
        <taxon>Pleosporales</taxon>
        <taxon>Pleosporineae</taxon>
        <taxon>Pleosporaceae</taxon>
        <taxon>Bipolaris</taxon>
    </lineage>
</organism>
<name>W6YJQ4_COCMI</name>
<gene>
    <name evidence="1" type="ORF">COCMIDRAFT_10320</name>
</gene>
<dbReference type="RefSeq" id="XP_007693879.1">
    <property type="nucleotide sequence ID" value="XM_007695689.1"/>
</dbReference>
<proteinExistence type="predicted"/>
<dbReference type="Proteomes" id="UP000054032">
    <property type="component" value="Unassembled WGS sequence"/>
</dbReference>
<dbReference type="HOGENOM" id="CLU_3124726_0_0_1"/>
<evidence type="ECO:0000313" key="2">
    <source>
        <dbReference type="Proteomes" id="UP000054032"/>
    </source>
</evidence>
<accession>W6YJQ4</accession>
<reference evidence="1 2" key="1">
    <citation type="journal article" date="2013" name="PLoS Genet.">
        <title>Comparative genome structure, secondary metabolite, and effector coding capacity across Cochliobolus pathogens.</title>
        <authorList>
            <person name="Condon B.J."/>
            <person name="Leng Y."/>
            <person name="Wu D."/>
            <person name="Bushley K.E."/>
            <person name="Ohm R.A."/>
            <person name="Otillar R."/>
            <person name="Martin J."/>
            <person name="Schackwitz W."/>
            <person name="Grimwood J."/>
            <person name="MohdZainudin N."/>
            <person name="Xue C."/>
            <person name="Wang R."/>
            <person name="Manning V.A."/>
            <person name="Dhillon B."/>
            <person name="Tu Z.J."/>
            <person name="Steffenson B.J."/>
            <person name="Salamov A."/>
            <person name="Sun H."/>
            <person name="Lowry S."/>
            <person name="LaButti K."/>
            <person name="Han J."/>
            <person name="Copeland A."/>
            <person name="Lindquist E."/>
            <person name="Barry K."/>
            <person name="Schmutz J."/>
            <person name="Baker S.E."/>
            <person name="Ciuffetti L.M."/>
            <person name="Grigoriev I.V."/>
            <person name="Zhong S."/>
            <person name="Turgeon B.G."/>
        </authorList>
    </citation>
    <scope>NUCLEOTIDE SEQUENCE [LARGE SCALE GENOMIC DNA]</scope>
    <source>
        <strain evidence="1 2">ATCC 44560</strain>
    </source>
</reference>
<protein>
    <submittedName>
        <fullName evidence="1">Uncharacterized protein</fullName>
    </submittedName>
</protein>
<dbReference type="EMBL" id="KI964312">
    <property type="protein sequence ID" value="EUC39602.1"/>
    <property type="molecule type" value="Genomic_DNA"/>
</dbReference>